<dbReference type="GO" id="GO:0005548">
    <property type="term" value="F:phospholipid transporter activity"/>
    <property type="evidence" value="ECO:0007669"/>
    <property type="project" value="TreeGrafter"/>
</dbReference>
<dbReference type="EMBL" id="UOES01000396">
    <property type="protein sequence ID" value="VAW28402.1"/>
    <property type="molecule type" value="Genomic_DNA"/>
</dbReference>
<dbReference type="PANTHER" id="PTHR30188:SF4">
    <property type="entry name" value="PROTEIN TRIGALACTOSYLDIACYLGLYCEROL 1, CHLOROPLASTIC"/>
    <property type="match status" value="1"/>
</dbReference>
<name>A0A3B0UPW3_9ZZZZ</name>
<dbReference type="PANTHER" id="PTHR30188">
    <property type="entry name" value="ABC TRANSPORTER PERMEASE PROTEIN-RELATED"/>
    <property type="match status" value="1"/>
</dbReference>
<sequence>MKNIGRYFIFLGTLFKNRETFKTYFKLFIDESVKVGTNSIFLIATVSVFMGAVTTIQTAFNLVSPLIPKYVIAIVVRDMVLLELSPTIIAIIFAGKVGSNIAGELGTMRITEQIDALEVMGLNSSSYLVLPKVLATVFMFPALVVTSAFLCILGGYLAVSFTDVITPAEYTQGIRYQLNEFMVIFAMIKAVTFAFLVSTISSFMGYYTKGGALEVGKASTSAVTNSVIAILLADYLLAQLLAEYLISF</sequence>
<feature type="transmembrane region" description="Helical" evidence="1">
    <location>
        <begin position="227"/>
        <end position="246"/>
    </location>
</feature>
<evidence type="ECO:0000313" key="2">
    <source>
        <dbReference type="EMBL" id="VAW28402.1"/>
    </source>
</evidence>
<dbReference type="Pfam" id="PF02405">
    <property type="entry name" value="MlaE"/>
    <property type="match status" value="1"/>
</dbReference>
<organism evidence="2">
    <name type="scientific">hydrothermal vent metagenome</name>
    <dbReference type="NCBI Taxonomy" id="652676"/>
    <lineage>
        <taxon>unclassified sequences</taxon>
        <taxon>metagenomes</taxon>
        <taxon>ecological metagenomes</taxon>
    </lineage>
</organism>
<feature type="transmembrane region" description="Helical" evidence="1">
    <location>
        <begin position="133"/>
        <end position="159"/>
    </location>
</feature>
<evidence type="ECO:0000256" key="1">
    <source>
        <dbReference type="SAM" id="Phobius"/>
    </source>
</evidence>
<dbReference type="AlphaFoldDB" id="A0A3B0UPW3"/>
<accession>A0A3B0UPW3</accession>
<proteinExistence type="predicted"/>
<feature type="transmembrane region" description="Helical" evidence="1">
    <location>
        <begin position="40"/>
        <end position="63"/>
    </location>
</feature>
<gene>
    <name evidence="2" type="ORF">MNBD_BACTEROID06-1150</name>
</gene>
<dbReference type="InterPro" id="IPR030802">
    <property type="entry name" value="Permease_MalE"/>
</dbReference>
<protein>
    <submittedName>
        <fullName evidence="2">Phospholipid ABC transporter permease protein MlaE</fullName>
    </submittedName>
</protein>
<dbReference type="GO" id="GO:0043190">
    <property type="term" value="C:ATP-binding cassette (ABC) transporter complex"/>
    <property type="evidence" value="ECO:0007669"/>
    <property type="project" value="InterPro"/>
</dbReference>
<reference evidence="2" key="1">
    <citation type="submission" date="2018-06" db="EMBL/GenBank/DDBJ databases">
        <authorList>
            <person name="Zhirakovskaya E."/>
        </authorList>
    </citation>
    <scope>NUCLEOTIDE SEQUENCE</scope>
</reference>
<keyword evidence="1" id="KW-0472">Membrane</keyword>
<feature type="transmembrane region" description="Helical" evidence="1">
    <location>
        <begin position="180"/>
        <end position="207"/>
    </location>
</feature>
<keyword evidence="1" id="KW-0812">Transmembrane</keyword>
<keyword evidence="1" id="KW-1133">Transmembrane helix</keyword>